<evidence type="ECO:0000313" key="6">
    <source>
        <dbReference type="EMBL" id="BAE28871.1"/>
    </source>
</evidence>
<reference evidence="6" key="1">
    <citation type="journal article" date="1999" name="Methods Enzymol.">
        <title>High-efficiency full-length cDNA cloning.</title>
        <authorList>
            <person name="Carninci P."/>
            <person name="Hayashizaki Y."/>
        </authorList>
    </citation>
    <scope>NUCLEOTIDE SEQUENCE</scope>
    <source>
        <strain evidence="6">C57BL/6J</strain>
        <tissue evidence="6">Liver</tissue>
    </source>
</reference>
<evidence type="ECO:0000256" key="4">
    <source>
        <dbReference type="PROSITE-ProRule" id="PRU00333"/>
    </source>
</evidence>
<dbReference type="GO" id="GO:0008172">
    <property type="term" value="F:S-methyltransferase activity"/>
    <property type="evidence" value="ECO:0007669"/>
    <property type="project" value="UniProtKB-ARBA"/>
</dbReference>
<dbReference type="EMBL" id="AK149431">
    <property type="protein sequence ID" value="BAE28871.1"/>
    <property type="molecule type" value="mRNA"/>
</dbReference>
<reference evidence="6" key="5">
    <citation type="journal article" date="2002" name="Nature">
        <title>Analysis of the mouse transcriptome based on functional annotation of 60,770 full-length cDNAs.</title>
        <authorList>
            <consortium name="The FANTOM Consortium and the RIKEN Genome Exploration Research Group Phase I and II Team"/>
        </authorList>
    </citation>
    <scope>NUCLEOTIDE SEQUENCE</scope>
    <source>
        <strain evidence="6">C57BL/6J</strain>
        <tissue evidence="6">Liver</tissue>
    </source>
</reference>
<dbReference type="SUPFAM" id="SSF82282">
    <property type="entry name" value="Homocysteine S-methyltransferase"/>
    <property type="match status" value="1"/>
</dbReference>
<dbReference type="AlphaFoldDB" id="Q3UEP0"/>
<reference evidence="6" key="7">
    <citation type="journal article" date="2005" name="Science">
        <title>The Transcriptional Landscape of the Mammalian Genome.</title>
        <authorList>
            <consortium name="The FANTOM Consortium"/>
            <consortium name="Riken Genome Exploration Research Group and Genome Science Group (Genome Network Project Core Group)"/>
        </authorList>
    </citation>
    <scope>NUCLEOTIDE SEQUENCE</scope>
    <source>
        <strain evidence="6">C57BL/6J</strain>
        <tissue evidence="6">Liver</tissue>
    </source>
</reference>
<reference evidence="6" key="8">
    <citation type="journal article" date="2005" name="Science">
        <title>Antisense Transcription in the Mammalian Transcriptome.</title>
        <authorList>
            <consortium name="RIKEN Genome Exploration Research Group and Genome Science Group (Genome Network Project Core Group) and the FANTOM Consortium"/>
        </authorList>
    </citation>
    <scope>NUCLEOTIDE SEQUENCE</scope>
    <source>
        <strain evidence="6">C57BL/6J</strain>
        <tissue evidence="6">Liver</tissue>
    </source>
</reference>
<feature type="domain" description="Hcy-binding" evidence="5">
    <location>
        <begin position="11"/>
        <end position="212"/>
    </location>
</feature>
<sequence>MAPVAGKKAKKGILERLNAGEVVIGDGGFVFALEKRGYVKAGPWTPEAAVEHPEAVRQLHREFLRAGSNVMQTFTFYASEDKLENRGNYVAEKISGQKVNEAACDIARQVADEGDALVAGGVSQTPSYLSCKSEVEVKKIFRQQLEVFMKKNVDFLIAEVSKGNPFRKKETFLTLRRPEQDAVQTSTRSDNIYLTFQIFFHLRPLQPLTQFT</sequence>
<dbReference type="InterPro" id="IPR051524">
    <property type="entry name" value="BHMT"/>
</dbReference>
<dbReference type="GO" id="GO:0032259">
    <property type="term" value="P:methylation"/>
    <property type="evidence" value="ECO:0007669"/>
    <property type="project" value="UniProtKB-KW"/>
</dbReference>
<reference evidence="6" key="3">
    <citation type="journal article" date="2000" name="Genome Res.">
        <title>RIKEN integrated sequence analysis (RISA) system--384-format sequencing pipeline with 384 multicapillary sequencer.</title>
        <authorList>
            <person name="Shibata K."/>
            <person name="Itoh M."/>
            <person name="Aizawa K."/>
            <person name="Nagaoka S."/>
            <person name="Sasaki N."/>
            <person name="Carninci P."/>
            <person name="Konno H."/>
            <person name="Akiyama J."/>
            <person name="Nishi K."/>
            <person name="Kitsunai T."/>
            <person name="Tashiro H."/>
            <person name="Itoh M."/>
            <person name="Sumi N."/>
            <person name="Ishii Y."/>
            <person name="Nakamura S."/>
            <person name="Hazama M."/>
            <person name="Nishine T."/>
            <person name="Harada A."/>
            <person name="Yamamoto R."/>
            <person name="Matsumoto H."/>
            <person name="Sakaguchi S."/>
            <person name="Ikegami T."/>
            <person name="Kashiwagi K."/>
            <person name="Fujiwake S."/>
            <person name="Inoue K."/>
            <person name="Togawa Y."/>
            <person name="Izawa M."/>
            <person name="Ohara E."/>
            <person name="Watahiki M."/>
            <person name="Yoneda Y."/>
            <person name="Ishikawa T."/>
            <person name="Ozawa K."/>
            <person name="Tanaka T."/>
            <person name="Matsuura S."/>
            <person name="Kawai J."/>
            <person name="Okazaki Y."/>
            <person name="Muramatsu M."/>
            <person name="Inoue Y."/>
            <person name="Kira A."/>
            <person name="Hayashizaki Y."/>
        </authorList>
    </citation>
    <scope>NUCLEOTIDE SEQUENCE</scope>
    <source>
        <strain evidence="6">C57BL/6J</strain>
        <tissue evidence="6">Liver</tissue>
    </source>
</reference>
<comment type="pathway">
    <text evidence="3">Amino-acid biosynthesis; L-methionine biosynthesis via de novo pathway.</text>
</comment>
<comment type="caution">
    <text evidence="4">Lacks conserved residue(s) required for the propagation of feature annotation.</text>
</comment>
<evidence type="ECO:0000256" key="3">
    <source>
        <dbReference type="ARBA" id="ARBA00034478"/>
    </source>
</evidence>
<keyword evidence="1" id="KW-0489">Methyltransferase</keyword>
<dbReference type="PANTHER" id="PTHR46120:SF2">
    <property type="entry name" value="BETAINE--HOMOCYSTEINE S-METHYLTRANSFERASE 1"/>
    <property type="match status" value="1"/>
</dbReference>
<reference evidence="6" key="4">
    <citation type="journal article" date="2001" name="Nature">
        <title>Functional annotation of a full-length mouse cDNA collection.</title>
        <authorList>
            <consortium name="The RIKEN Genome Exploration Research Group Phase II Team and the FANTOM Consortium"/>
        </authorList>
    </citation>
    <scope>NUCLEOTIDE SEQUENCE</scope>
    <source>
        <strain evidence="6">C57BL/6J</strain>
        <tissue evidence="6">Liver</tissue>
    </source>
</reference>
<accession>Q3UEP0</accession>
<dbReference type="PeptideAtlas" id="Q3UEP0"/>
<protein>
    <recommendedName>
        <fullName evidence="5">Hcy-binding domain-containing protein</fullName>
    </recommendedName>
</protein>
<keyword evidence="2" id="KW-0808">Transferase</keyword>
<dbReference type="Gene3D" id="3.20.20.330">
    <property type="entry name" value="Homocysteine-binding-like domain"/>
    <property type="match status" value="1"/>
</dbReference>
<evidence type="ECO:0000256" key="1">
    <source>
        <dbReference type="ARBA" id="ARBA00022603"/>
    </source>
</evidence>
<dbReference type="PROSITE" id="PS50970">
    <property type="entry name" value="HCY"/>
    <property type="match status" value="1"/>
</dbReference>
<name>Q3UEP0_MOUSE</name>
<reference evidence="6" key="2">
    <citation type="journal article" date="2000" name="Genome Res.">
        <title>Normalization and subtraction of cap-trapper-selected cDNAs to prepare full-length cDNA libraries for rapid discovery of new genes.</title>
        <authorList>
            <person name="Carninci P."/>
            <person name="Shibata Y."/>
            <person name="Hayatsu N."/>
            <person name="Sugahara Y."/>
            <person name="Shibata K."/>
            <person name="Itoh M."/>
            <person name="Konno H."/>
            <person name="Okazaki Y."/>
            <person name="Muramatsu M."/>
            <person name="Hayashizaki Y."/>
        </authorList>
    </citation>
    <scope>NUCLEOTIDE SEQUENCE</scope>
    <source>
        <strain evidence="6">C57BL/6J</strain>
        <tissue evidence="6">Liver</tissue>
    </source>
</reference>
<dbReference type="InterPro" id="IPR003726">
    <property type="entry name" value="HCY_dom"/>
</dbReference>
<dbReference type="UCSC" id="uc007rlj.1">
    <property type="organism name" value="mouse"/>
</dbReference>
<organism evidence="6">
    <name type="scientific">Mus musculus</name>
    <name type="common">Mouse</name>
    <dbReference type="NCBI Taxonomy" id="10090"/>
    <lineage>
        <taxon>Eukaryota</taxon>
        <taxon>Metazoa</taxon>
        <taxon>Chordata</taxon>
        <taxon>Craniata</taxon>
        <taxon>Vertebrata</taxon>
        <taxon>Euteleostomi</taxon>
        <taxon>Mammalia</taxon>
        <taxon>Eutheria</taxon>
        <taxon>Euarchontoglires</taxon>
        <taxon>Glires</taxon>
        <taxon>Rodentia</taxon>
        <taxon>Myomorpha</taxon>
        <taxon>Muroidea</taxon>
        <taxon>Muridae</taxon>
        <taxon>Murinae</taxon>
        <taxon>Mus</taxon>
        <taxon>Mus</taxon>
    </lineage>
</organism>
<reference evidence="6" key="6">
    <citation type="submission" date="2004-03" db="EMBL/GenBank/DDBJ databases">
        <authorList>
            <person name="Arakawa T."/>
            <person name="Carninci P."/>
            <person name="Fukuda S."/>
            <person name="Hashizume W."/>
            <person name="Hayashida K."/>
            <person name="Hori F."/>
            <person name="Iida J."/>
            <person name="Imamura K."/>
            <person name="Imotani K."/>
            <person name="Itoh M."/>
            <person name="Kanagawa S."/>
            <person name="Kawai J."/>
            <person name="Kojima M."/>
            <person name="Konno H."/>
            <person name="Murata M."/>
            <person name="Nakamura M."/>
            <person name="Ninomiya N."/>
            <person name="Nishiyori H."/>
            <person name="Nomura K."/>
            <person name="Ohno M."/>
            <person name="Sakazume N."/>
            <person name="Sano H."/>
            <person name="Sasaki D."/>
            <person name="Shibata K."/>
            <person name="Shiraki T."/>
            <person name="Tagami M."/>
            <person name="Tagami Y."/>
            <person name="Waki K."/>
            <person name="Watahiki A."/>
            <person name="Muramatsu M."/>
            <person name="Hayashizaki Y."/>
        </authorList>
    </citation>
    <scope>NUCLEOTIDE SEQUENCE</scope>
    <source>
        <strain evidence="6">C57BL/6J</strain>
        <tissue evidence="6">Liver</tissue>
    </source>
</reference>
<dbReference type="PANTHER" id="PTHR46120">
    <property type="entry name" value="BETAINE--HOMOCYSTEINE S-METHYLTRANSFERASE 1"/>
    <property type="match status" value="1"/>
</dbReference>
<dbReference type="InterPro" id="IPR036589">
    <property type="entry name" value="HCY_dom_sf"/>
</dbReference>
<dbReference type="Pfam" id="PF02574">
    <property type="entry name" value="S-methyl_trans"/>
    <property type="match status" value="1"/>
</dbReference>
<evidence type="ECO:0000256" key="2">
    <source>
        <dbReference type="ARBA" id="ARBA00022679"/>
    </source>
</evidence>
<evidence type="ECO:0000259" key="5">
    <source>
        <dbReference type="PROSITE" id="PS50970"/>
    </source>
</evidence>
<proteinExistence type="evidence at transcript level"/>